<dbReference type="InterPro" id="IPR016181">
    <property type="entry name" value="Acyl_CoA_acyltransferase"/>
</dbReference>
<protein>
    <submittedName>
        <fullName evidence="2">DUF1122 domain-containing protein</fullName>
    </submittedName>
</protein>
<proteinExistence type="predicted"/>
<dbReference type="InterPro" id="IPR008304">
    <property type="entry name" value="UCP017998"/>
</dbReference>
<gene>
    <name evidence="2" type="ORF">D1869_11405</name>
    <name evidence="1" type="ORF">HNQ62_001157</name>
</gene>
<dbReference type="PIRSF" id="PIRSF017998">
    <property type="entry name" value="UCP017998"/>
    <property type="match status" value="1"/>
</dbReference>
<accession>A0A650CIV8</accession>
<dbReference type="Proteomes" id="UP000427373">
    <property type="component" value="Chromosome"/>
</dbReference>
<evidence type="ECO:0000313" key="1">
    <source>
        <dbReference type="EMBL" id="MBB5253396.1"/>
    </source>
</evidence>
<dbReference type="KEGG" id="soh:D1869_11405"/>
<dbReference type="Proteomes" id="UP000582213">
    <property type="component" value="Unassembled WGS sequence"/>
</dbReference>
<dbReference type="GeneID" id="42801858"/>
<dbReference type="EMBL" id="JACHFY010000004">
    <property type="protein sequence ID" value="MBB5253396.1"/>
    <property type="molecule type" value="Genomic_DNA"/>
</dbReference>
<dbReference type="RefSeq" id="WP_156015185.1">
    <property type="nucleotide sequence ID" value="NZ_CP045484.1"/>
</dbReference>
<organism evidence="2 3">
    <name type="scientific">Sulfurisphaera ohwakuensis</name>
    <dbReference type="NCBI Taxonomy" id="69656"/>
    <lineage>
        <taxon>Archaea</taxon>
        <taxon>Thermoproteota</taxon>
        <taxon>Thermoprotei</taxon>
        <taxon>Sulfolobales</taxon>
        <taxon>Sulfolobaceae</taxon>
        <taxon>Sulfurisphaera</taxon>
    </lineage>
</organism>
<keyword evidence="3" id="KW-1185">Reference proteome</keyword>
<evidence type="ECO:0000313" key="3">
    <source>
        <dbReference type="Proteomes" id="UP000427373"/>
    </source>
</evidence>
<dbReference type="SUPFAM" id="SSF55729">
    <property type="entry name" value="Acyl-CoA N-acyltransferases (Nat)"/>
    <property type="match status" value="1"/>
</dbReference>
<name>A0A650CIV8_SULOH</name>
<evidence type="ECO:0000313" key="2">
    <source>
        <dbReference type="EMBL" id="QGR17716.1"/>
    </source>
</evidence>
<dbReference type="AlphaFoldDB" id="A0A650CIV8"/>
<reference evidence="1 4" key="2">
    <citation type="submission" date="2020-08" db="EMBL/GenBank/DDBJ databases">
        <title>Genomic Encyclopedia of Type Strains, Phase IV (KMG-IV): sequencing the most valuable type-strain genomes for metagenomic binning, comparative biology and taxonomic classification.</title>
        <authorList>
            <person name="Goeker M."/>
        </authorList>
    </citation>
    <scope>NUCLEOTIDE SEQUENCE [LARGE SCALE GENOMIC DNA]</scope>
    <source>
        <strain evidence="1 4">DSM 12421</strain>
    </source>
</reference>
<reference evidence="2 3" key="1">
    <citation type="submission" date="2019-10" db="EMBL/GenBank/DDBJ databases">
        <title>Genome Sequences from Six Type Strain Members of the Archaeal Family Sulfolobaceae: Acidianus ambivalens, Acidianus infernus, Metallosphaera prunae, Stygiolobus azoricus, Sulfolobus metallicus, and Sulfurisphaera ohwakuensis.</title>
        <authorList>
            <person name="Counts J.A."/>
            <person name="Kelly R.M."/>
        </authorList>
    </citation>
    <scope>NUCLEOTIDE SEQUENCE [LARGE SCALE GENOMIC DNA]</scope>
    <source>
        <strain evidence="2 3">TA-1</strain>
    </source>
</reference>
<dbReference type="OrthoDB" id="26340at2157"/>
<sequence length="174" mass="20512">MLNGKIGKLTIESKDIAQTHIKELKRFTVYVNNREVGLAFYFEGRGYYLPWLEIDYSPWLRKEGIEDEFFKFIYNFLPAGGKLFVTYVRDKETREMLLKGYSPVDTPLGFSLLKAGFTWFKDWYYPEGGNEGSPKLQANKPLSKDEEIRQLRQLLDEVKREYVRKFIENKLAQG</sequence>
<dbReference type="Gene3D" id="3.40.630.30">
    <property type="match status" value="1"/>
</dbReference>
<evidence type="ECO:0000313" key="4">
    <source>
        <dbReference type="Proteomes" id="UP000582213"/>
    </source>
</evidence>
<dbReference type="EMBL" id="CP045484">
    <property type="protein sequence ID" value="QGR17716.1"/>
    <property type="molecule type" value="Genomic_DNA"/>
</dbReference>
<dbReference type="Pfam" id="PF06557">
    <property type="entry name" value="DUF1122"/>
    <property type="match status" value="1"/>
</dbReference>